<comment type="caution">
    <text evidence="1">The sequence shown here is derived from an EMBL/GenBank/DDBJ whole genome shotgun (WGS) entry which is preliminary data.</text>
</comment>
<sequence>MSCGLFAGKYECEPPPLLTNENSRPDRNGCITKF</sequence>
<proteinExistence type="predicted"/>
<evidence type="ECO:0000313" key="2">
    <source>
        <dbReference type="Proteomes" id="UP000003639"/>
    </source>
</evidence>
<organism evidence="1 2">
    <name type="scientific">Pseudoflavonifractor capillosus ATCC 29799</name>
    <dbReference type="NCBI Taxonomy" id="411467"/>
    <lineage>
        <taxon>Bacteria</taxon>
        <taxon>Bacillati</taxon>
        <taxon>Bacillota</taxon>
        <taxon>Clostridia</taxon>
        <taxon>Eubacteriales</taxon>
        <taxon>Oscillospiraceae</taxon>
        <taxon>Pseudoflavonifractor</taxon>
    </lineage>
</organism>
<name>A6NYN7_9FIRM</name>
<evidence type="ECO:0000313" key="1">
    <source>
        <dbReference type="EMBL" id="EDM98537.1"/>
    </source>
</evidence>
<protein>
    <submittedName>
        <fullName evidence="1">Uncharacterized protein</fullName>
    </submittedName>
</protein>
<reference evidence="1 2" key="1">
    <citation type="submission" date="2007-04" db="EMBL/GenBank/DDBJ databases">
        <authorList>
            <person name="Fulton L."/>
            <person name="Clifton S."/>
            <person name="Fulton B."/>
            <person name="Xu J."/>
            <person name="Minx P."/>
            <person name="Pepin K.H."/>
            <person name="Johnson M."/>
            <person name="Thiruvilangam P."/>
            <person name="Bhonagiri V."/>
            <person name="Nash W.E."/>
            <person name="Mardis E.R."/>
            <person name="Wilson R.K."/>
        </authorList>
    </citation>
    <scope>NUCLEOTIDE SEQUENCE [LARGE SCALE GENOMIC DNA]</scope>
    <source>
        <strain evidence="1 2">ATCC 29799</strain>
    </source>
</reference>
<keyword evidence="2" id="KW-1185">Reference proteome</keyword>
<dbReference type="STRING" id="411467.BACCAP_03339"/>
<reference evidence="1 2" key="2">
    <citation type="submission" date="2007-06" db="EMBL/GenBank/DDBJ databases">
        <title>Draft genome sequence of Pseudoflavonifractor capillosus ATCC 29799.</title>
        <authorList>
            <person name="Sudarsanam P."/>
            <person name="Ley R."/>
            <person name="Guruge J."/>
            <person name="Turnbaugh P.J."/>
            <person name="Mahowald M."/>
            <person name="Liep D."/>
            <person name="Gordon J."/>
        </authorList>
    </citation>
    <scope>NUCLEOTIDE SEQUENCE [LARGE SCALE GENOMIC DNA]</scope>
    <source>
        <strain evidence="1 2">ATCC 29799</strain>
    </source>
</reference>
<accession>A6NYN7</accession>
<gene>
    <name evidence="1" type="ORF">BACCAP_03339</name>
</gene>
<dbReference type="EMBL" id="AAXG02000032">
    <property type="protein sequence ID" value="EDM98537.1"/>
    <property type="molecule type" value="Genomic_DNA"/>
</dbReference>
<dbReference type="AlphaFoldDB" id="A6NYN7"/>
<dbReference type="Proteomes" id="UP000003639">
    <property type="component" value="Unassembled WGS sequence"/>
</dbReference>